<dbReference type="FunCoup" id="A0A1W4WQT9">
    <property type="interactions" value="1"/>
</dbReference>
<keyword evidence="3" id="KW-1185">Reference proteome</keyword>
<keyword evidence="1" id="KW-0732">Signal</keyword>
<dbReference type="Pfam" id="PF16033">
    <property type="entry name" value="DUF4789"/>
    <property type="match status" value="2"/>
</dbReference>
<feature type="domain" description="DUF4789" evidence="2">
    <location>
        <begin position="69"/>
        <end position="139"/>
    </location>
</feature>
<dbReference type="OrthoDB" id="6328618at2759"/>
<proteinExistence type="predicted"/>
<dbReference type="InParanoid" id="A0A1W4WQT9"/>
<dbReference type="RefSeq" id="XP_018322395.1">
    <property type="nucleotide sequence ID" value="XM_018466893.1"/>
</dbReference>
<evidence type="ECO:0000313" key="4">
    <source>
        <dbReference type="RefSeq" id="XP_018322395.1"/>
    </source>
</evidence>
<evidence type="ECO:0000256" key="1">
    <source>
        <dbReference type="SAM" id="SignalP"/>
    </source>
</evidence>
<feature type="signal peptide" evidence="1">
    <location>
        <begin position="1"/>
        <end position="27"/>
    </location>
</feature>
<dbReference type="Proteomes" id="UP000192223">
    <property type="component" value="Unplaced"/>
</dbReference>
<feature type="domain" description="DUF4789" evidence="2">
    <location>
        <begin position="255"/>
        <end position="307"/>
    </location>
</feature>
<gene>
    <name evidence="4" type="primary">LOC108735081</name>
</gene>
<dbReference type="InterPro" id="IPR031993">
    <property type="entry name" value="DUF4789"/>
</dbReference>
<organism evidence="3 4">
    <name type="scientific">Agrilus planipennis</name>
    <name type="common">Emerald ash borer</name>
    <name type="synonym">Agrilus marcopoli</name>
    <dbReference type="NCBI Taxonomy" id="224129"/>
    <lineage>
        <taxon>Eukaryota</taxon>
        <taxon>Metazoa</taxon>
        <taxon>Ecdysozoa</taxon>
        <taxon>Arthropoda</taxon>
        <taxon>Hexapoda</taxon>
        <taxon>Insecta</taxon>
        <taxon>Pterygota</taxon>
        <taxon>Neoptera</taxon>
        <taxon>Endopterygota</taxon>
        <taxon>Coleoptera</taxon>
        <taxon>Polyphaga</taxon>
        <taxon>Elateriformia</taxon>
        <taxon>Buprestoidea</taxon>
        <taxon>Buprestidae</taxon>
        <taxon>Agrilinae</taxon>
        <taxon>Agrilus</taxon>
    </lineage>
</organism>
<name>A0A1W4WQT9_AGRPL</name>
<dbReference type="AlphaFoldDB" id="A0A1W4WQT9"/>
<evidence type="ECO:0000259" key="2">
    <source>
        <dbReference type="Pfam" id="PF16033"/>
    </source>
</evidence>
<evidence type="ECO:0000313" key="3">
    <source>
        <dbReference type="Proteomes" id="UP000192223"/>
    </source>
</evidence>
<dbReference type="PANTHER" id="PTHR21177">
    <property type="entry name" value="IP06524P-RELATED"/>
    <property type="match status" value="1"/>
</dbReference>
<dbReference type="STRING" id="224129.A0A1W4WQT9"/>
<accession>A0A1W4WQT9</accession>
<protein>
    <submittedName>
        <fullName evidence="4">Uncharacterized protein LOC108735081 isoform X2</fullName>
    </submittedName>
</protein>
<feature type="chain" id="PRO_5010743759" evidence="1">
    <location>
        <begin position="28"/>
        <end position="464"/>
    </location>
</feature>
<reference evidence="4" key="1">
    <citation type="submission" date="2025-08" db="UniProtKB">
        <authorList>
            <consortium name="RefSeq"/>
        </authorList>
    </citation>
    <scope>IDENTIFICATION</scope>
    <source>
        <tissue evidence="4">Entire body</tissue>
    </source>
</reference>
<dbReference type="GeneID" id="108735081"/>
<dbReference type="PANTHER" id="PTHR21177:SF7">
    <property type="entry name" value="GH11627P"/>
    <property type="match status" value="1"/>
</dbReference>
<sequence>MNLVNLLELQVLYTFCSYLQLASMVTAAILPPPWANPNINPCASKPRGWQLLFWPPDGQCYKIFQMGYPCPETMELSPVTFGQNYTAECRCPPKTALHEDENRCYQIFTKGPCPKGYFFGPNEERSNKTTKLHLGACQKIKKCPSTNEIYYPKTNRCYNTLTRGPCPKGLLITVSDEEIAKCECSNNGHTKQNYYTQTKSCFEHFTKGPCKERGAIFLPEKECGCNDLLPHFDKNTEMCYEIGTAGPCQPGEHFLVEPNEYNARCQCKAGYVRYELDSKCYRPYTQGPCPAHHILLNSTTCIVQPCNRGHLYFPDEGKCFRIGMRGPCAPGKLVTFDFDTKPSLEGVSYRGKCHCNARTSCEKSEIQKCAGNKNNVYYEGRCYELYKKGPCPEGAWMAIKRQKRDQIWDEGSYLEGICECIPGFKTISGKNNELIECVSPTEILAIYLNDQYSLATDLNYNKNT</sequence>